<sequence length="71" mass="8156">MSRSQRFHKFMDLYATGMLPSAIPIGWIAGREGYNRGMSRWESFGAAMVGAAFYPITMSYLVYKTYKDEPF</sequence>
<evidence type="ECO:0000313" key="3">
    <source>
        <dbReference type="Proteomes" id="UP000274850"/>
    </source>
</evidence>
<keyword evidence="1" id="KW-0812">Transmembrane</keyword>
<protein>
    <submittedName>
        <fullName evidence="2">Uncharacterized protein</fullName>
    </submittedName>
</protein>
<organism evidence="2">
    <name type="scientific">Cedratvirus lausannensis</name>
    <dbReference type="NCBI Taxonomy" id="2023205"/>
    <lineage>
        <taxon>Viruses</taxon>
        <taxon>Pithoviruses</taxon>
        <taxon>Orthocedratvirinae</taxon>
        <taxon>Alphacedratvirus</taxon>
        <taxon>Alphacedratvirus francolausannense</taxon>
    </lineage>
</organism>
<proteinExistence type="predicted"/>
<feature type="transmembrane region" description="Helical" evidence="1">
    <location>
        <begin position="12"/>
        <end position="29"/>
    </location>
</feature>
<evidence type="ECO:0000313" key="2">
    <source>
        <dbReference type="EMBL" id="SOB73930.1"/>
    </source>
</evidence>
<feature type="transmembrane region" description="Helical" evidence="1">
    <location>
        <begin position="41"/>
        <end position="63"/>
    </location>
</feature>
<dbReference type="Proteomes" id="UP000274850">
    <property type="component" value="Segment"/>
</dbReference>
<gene>
    <name evidence="2" type="ORF">BQ9231_00047</name>
</gene>
<reference evidence="2" key="1">
    <citation type="submission" date="2017-08" db="EMBL/GenBank/DDBJ databases">
        <authorList>
            <person name="de Groot N.N."/>
        </authorList>
    </citation>
    <scope>NUCLEOTIDE SEQUENCE</scope>
</reference>
<name>A0A285Q1Q1_9VIRU</name>
<evidence type="ECO:0000256" key="1">
    <source>
        <dbReference type="SAM" id="Phobius"/>
    </source>
</evidence>
<keyword evidence="3" id="KW-1185">Reference proteome</keyword>
<keyword evidence="1" id="KW-0472">Membrane</keyword>
<dbReference type="EMBL" id="LT907979">
    <property type="protein sequence ID" value="SOB73930.1"/>
    <property type="molecule type" value="Genomic_DNA"/>
</dbReference>
<keyword evidence="1" id="KW-1133">Transmembrane helix</keyword>
<accession>A0A285Q1Q1</accession>